<dbReference type="PIRSF" id="PIRSF000097">
    <property type="entry name" value="AKR"/>
    <property type="match status" value="1"/>
</dbReference>
<geneLocation type="plasmid" evidence="5 8">
    <name>pHTIA</name>
</geneLocation>
<dbReference type="EC" id="1.1.1.267" evidence="6"/>
<reference evidence="5 8" key="3">
    <citation type="journal article" date="2014" name="Environ. Microbiol.">
        <title>Halorhabdus tiamatea: proteogenomics and glycosidase activity measurements identify the first cultivated euryarchaeon from a deep-sea anoxic brine lake as potential polysaccharide degrader.</title>
        <authorList>
            <person name="Werner J."/>
            <person name="Ferrer M."/>
            <person name="Michel G."/>
            <person name="Mann A.J."/>
            <person name="Huang S."/>
            <person name="Juarez S."/>
            <person name="Ciordia S."/>
            <person name="Albar J.P."/>
            <person name="Alcaide M."/>
            <person name="La Cono V."/>
            <person name="Yakimov M.M."/>
            <person name="Antunes A."/>
            <person name="Taborda M."/>
            <person name="Da Costa M.S."/>
            <person name="Amann R.I."/>
            <person name="Gloeckner F.O."/>
            <person name="Golyshina O.V."/>
            <person name="Golyshin P.N."/>
            <person name="Teeling H."/>
        </authorList>
    </citation>
    <scope>NUCLEOTIDE SEQUENCE [LARGE SCALE GENOMIC DNA]</scope>
    <source>
        <strain evidence="8">SARL4B</strain>
        <strain evidence="5">Type strain: SARL4B</strain>
        <plasmid evidence="5">pHTIA</plasmid>
    </source>
</reference>
<dbReference type="PRINTS" id="PR00069">
    <property type="entry name" value="ALDKETRDTASE"/>
</dbReference>
<dbReference type="PANTHER" id="PTHR43827">
    <property type="entry name" value="2,5-DIKETO-D-GLUCONIC ACID REDUCTASE"/>
    <property type="match status" value="1"/>
</dbReference>
<dbReference type="InterPro" id="IPR018170">
    <property type="entry name" value="Aldo/ket_reductase_CS"/>
</dbReference>
<evidence type="ECO:0000256" key="3">
    <source>
        <dbReference type="ARBA" id="ARBA00023002"/>
    </source>
</evidence>
<evidence type="ECO:0000259" key="4">
    <source>
        <dbReference type="Pfam" id="PF00248"/>
    </source>
</evidence>
<dbReference type="EMBL" id="HF571521">
    <property type="protein sequence ID" value="CCQ34997.1"/>
    <property type="molecule type" value="Genomic_DNA"/>
</dbReference>
<proteinExistence type="inferred from homology"/>
<keyword evidence="2" id="KW-0521">NADP</keyword>
<dbReference type="PATRIC" id="fig|1033806.12.peg.2884"/>
<keyword evidence="3 6" id="KW-0560">Oxidoreductase</keyword>
<dbReference type="EMBL" id="AFNT02000029">
    <property type="protein sequence ID" value="ERJ05610.1"/>
    <property type="molecule type" value="Genomic_DNA"/>
</dbReference>
<name>F7PHK7_9EURY</name>
<dbReference type="PANTHER" id="PTHR43827:SF3">
    <property type="entry name" value="NADP-DEPENDENT OXIDOREDUCTASE DOMAIN-CONTAINING PROTEIN"/>
    <property type="match status" value="1"/>
</dbReference>
<accession>F7PHK7</accession>
<keyword evidence="5" id="KW-0614">Plasmid</keyword>
<dbReference type="Proteomes" id="UP000015381">
    <property type="component" value="Plasmid pHTIA"/>
</dbReference>
<organism evidence="6 7">
    <name type="scientific">Halorhabdus tiamatea SARL4B</name>
    <dbReference type="NCBI Taxonomy" id="1033806"/>
    <lineage>
        <taxon>Archaea</taxon>
        <taxon>Methanobacteriati</taxon>
        <taxon>Methanobacteriota</taxon>
        <taxon>Stenosarchaea group</taxon>
        <taxon>Halobacteria</taxon>
        <taxon>Halobacteriales</taxon>
        <taxon>Haloarculaceae</taxon>
        <taxon>Halorhabdus</taxon>
    </lineage>
</organism>
<dbReference type="InterPro" id="IPR023210">
    <property type="entry name" value="NADP_OxRdtase_dom"/>
</dbReference>
<dbReference type="eggNOG" id="arCOG01619">
    <property type="taxonomic scope" value="Archaea"/>
</dbReference>
<dbReference type="Pfam" id="PF00248">
    <property type="entry name" value="Aldo_ket_red"/>
    <property type="match status" value="1"/>
</dbReference>
<dbReference type="Gene3D" id="3.20.20.100">
    <property type="entry name" value="NADP-dependent oxidoreductase domain"/>
    <property type="match status" value="1"/>
</dbReference>
<evidence type="ECO:0000313" key="6">
    <source>
        <dbReference type="EMBL" id="ERJ05610.1"/>
    </source>
</evidence>
<evidence type="ECO:0000313" key="5">
    <source>
        <dbReference type="EMBL" id="CCQ34997.1"/>
    </source>
</evidence>
<sequence length="281" mass="31873">MLQLLCNQVMQLSENDFPAIGLGTWQNTDPEECANSVRTALEIGYRHVDTAHYYGNEESVGRGIHAADVDRDDVVVASKVHAEKFGLDYDGVIEGAKKSCERMDLEYLDVLYVHWPVLEYDTEETLSAFEQLKDDGVIDHIGLSNYSINLLDEALSVLEEPPLTLQMEMHPFCHQDEVLGYAQKHDIRLIAYSPLARGHVFESDVIHEIAEKHGVSEAQVSIAWLLSKDNVSVIPKARGEAHIRDNMRAVDLTLDEADIERIDDIDRRERYVERDDSPWLA</sequence>
<dbReference type="KEGG" id="hti:HTIA_p2895"/>
<dbReference type="AlphaFoldDB" id="F7PHK7"/>
<dbReference type="InterPro" id="IPR020471">
    <property type="entry name" value="AKR"/>
</dbReference>
<keyword evidence="8" id="KW-1185">Reference proteome</keyword>
<reference evidence="6 7" key="1">
    <citation type="journal article" date="2011" name="J. Bacteriol.">
        <title>Genome sequence of Halorhabdus tiamatea, the first archaeon isolated from a deep-sea anoxic brine lake.</title>
        <authorList>
            <person name="Antunes A."/>
            <person name="Alam I."/>
            <person name="Bajic V.B."/>
            <person name="Stingl U."/>
        </authorList>
    </citation>
    <scope>NUCLEOTIDE SEQUENCE [LARGE SCALE GENOMIC DNA]</scope>
    <source>
        <strain evidence="6 7">SARL4B</strain>
    </source>
</reference>
<reference evidence="6 7" key="2">
    <citation type="journal article" date="2013" name="PLoS ONE">
        <title>INDIGO - INtegrated Data Warehouse of MIcrobial GenOmes with Examples from the Red Sea Extremophiles.</title>
        <authorList>
            <person name="Alam I."/>
            <person name="Antunes A."/>
            <person name="Kamau A.A."/>
            <person name="Ba Alawi W."/>
            <person name="Kalkatawi M."/>
            <person name="Stingl U."/>
            <person name="Bajic V.B."/>
        </authorList>
    </citation>
    <scope>NUCLEOTIDE SEQUENCE [LARGE SCALE GENOMIC DNA]</scope>
    <source>
        <strain evidence="6 7">SARL4B</strain>
    </source>
</reference>
<evidence type="ECO:0000256" key="1">
    <source>
        <dbReference type="ARBA" id="ARBA00007905"/>
    </source>
</evidence>
<dbReference type="SUPFAM" id="SSF51430">
    <property type="entry name" value="NAD(P)-linked oxidoreductase"/>
    <property type="match status" value="1"/>
</dbReference>
<dbReference type="HOGENOM" id="CLU_023205_0_1_2"/>
<evidence type="ECO:0000256" key="2">
    <source>
        <dbReference type="ARBA" id="ARBA00022857"/>
    </source>
</evidence>
<comment type="similarity">
    <text evidence="1">Belongs to the aldo/keto reductase family.</text>
</comment>
<protein>
    <submittedName>
        <fullName evidence="6">Aldehyde reductase protein</fullName>
        <ecNumber evidence="6">1.1.1.267</ecNumber>
    </submittedName>
    <submittedName>
        <fullName evidence="5">Sugar dehydogenase</fullName>
    </submittedName>
</protein>
<feature type="domain" description="NADP-dependent oxidoreductase" evidence="4">
    <location>
        <begin position="20"/>
        <end position="266"/>
    </location>
</feature>
<dbReference type="Proteomes" id="UP000003861">
    <property type="component" value="Unassembled WGS sequence"/>
</dbReference>
<dbReference type="InterPro" id="IPR036812">
    <property type="entry name" value="NAD(P)_OxRdtase_dom_sf"/>
</dbReference>
<evidence type="ECO:0000313" key="7">
    <source>
        <dbReference type="Proteomes" id="UP000003861"/>
    </source>
</evidence>
<dbReference type="GO" id="GO:0030604">
    <property type="term" value="F:1-deoxy-D-xylulose-5-phosphate reductoisomerase activity"/>
    <property type="evidence" value="ECO:0007669"/>
    <property type="project" value="UniProtKB-EC"/>
</dbReference>
<evidence type="ECO:0000313" key="8">
    <source>
        <dbReference type="Proteomes" id="UP000015381"/>
    </source>
</evidence>
<gene>
    <name evidence="6" type="ORF">HLRTI_002420</name>
    <name evidence="5" type="ORF">HTIA_p2895</name>
</gene>
<dbReference type="PROSITE" id="PS00798">
    <property type="entry name" value="ALDOKETO_REDUCTASE_1"/>
    <property type="match status" value="1"/>
</dbReference>